<proteinExistence type="predicted"/>
<dbReference type="AlphaFoldDB" id="A0A7W3SZH1"/>
<dbReference type="Proteomes" id="UP000530234">
    <property type="component" value="Unassembled WGS sequence"/>
</dbReference>
<gene>
    <name evidence="2" type="ORF">FOE67_00755</name>
</gene>
<protein>
    <submittedName>
        <fullName evidence="2">Uncharacterized protein</fullName>
    </submittedName>
</protein>
<feature type="region of interest" description="Disordered" evidence="1">
    <location>
        <begin position="159"/>
        <end position="181"/>
    </location>
</feature>
<evidence type="ECO:0000313" key="3">
    <source>
        <dbReference type="Proteomes" id="UP000530234"/>
    </source>
</evidence>
<organism evidence="2 3">
    <name type="scientific">Streptomyces calidiresistens</name>
    <dbReference type="NCBI Taxonomy" id="1485586"/>
    <lineage>
        <taxon>Bacteria</taxon>
        <taxon>Bacillati</taxon>
        <taxon>Actinomycetota</taxon>
        <taxon>Actinomycetes</taxon>
        <taxon>Kitasatosporales</taxon>
        <taxon>Streptomycetaceae</taxon>
        <taxon>Streptomyces</taxon>
    </lineage>
</organism>
<reference evidence="3" key="1">
    <citation type="submission" date="2019-10" db="EMBL/GenBank/DDBJ databases">
        <title>Streptomyces sp. nov., a novel actinobacterium isolated from alkaline environment.</title>
        <authorList>
            <person name="Golinska P."/>
        </authorList>
    </citation>
    <scope>NUCLEOTIDE SEQUENCE [LARGE SCALE GENOMIC DNA]</scope>
    <source>
        <strain evidence="3">DSM 42108</strain>
    </source>
</reference>
<name>A0A7W3SZH1_9ACTN</name>
<evidence type="ECO:0000256" key="1">
    <source>
        <dbReference type="SAM" id="MobiDB-lite"/>
    </source>
</evidence>
<sequence>MAGTRLCLSCRTRLAEALARLPALYQECGERHFRSRTPAWAKPPAPSRHPVAALHASAADVRRAVLGVLASWAGLTVGVTGAHPPRRTVGDLCAFLHGRLGFLVRHPAAGDFAAEMADIFARAKRVARPEEMGRVVVGPCVEAGCGGRLIARPARDRRHPSRVSCDADPTHSWSGPEWLSPGHRVDAAPTVGPTLVAESSPDAPSVPVAAPARGPRWLSPADITALWGIPRGSVYRLASEQRWERRRSAGRTYYAAEDVRRALAHTGD</sequence>
<keyword evidence="3" id="KW-1185">Reference proteome</keyword>
<dbReference type="RefSeq" id="WP_182659786.1">
    <property type="nucleotide sequence ID" value="NZ_VKHS01000006.1"/>
</dbReference>
<evidence type="ECO:0000313" key="2">
    <source>
        <dbReference type="EMBL" id="MBB0228076.1"/>
    </source>
</evidence>
<dbReference type="EMBL" id="VKHS01000006">
    <property type="protein sequence ID" value="MBB0228076.1"/>
    <property type="molecule type" value="Genomic_DNA"/>
</dbReference>
<comment type="caution">
    <text evidence="2">The sequence shown here is derived from an EMBL/GenBank/DDBJ whole genome shotgun (WGS) entry which is preliminary data.</text>
</comment>
<accession>A0A7W3SZH1</accession>